<dbReference type="AlphaFoldDB" id="A0A4R9JVV4"/>
<feature type="signal peptide" evidence="1">
    <location>
        <begin position="1"/>
        <end position="18"/>
    </location>
</feature>
<protein>
    <submittedName>
        <fullName evidence="3">M23 family metallopeptidase</fullName>
    </submittedName>
</protein>
<dbReference type="Pfam" id="PF01551">
    <property type="entry name" value="Peptidase_M23"/>
    <property type="match status" value="1"/>
</dbReference>
<evidence type="ECO:0000259" key="2">
    <source>
        <dbReference type="Pfam" id="PF01551"/>
    </source>
</evidence>
<reference evidence="3" key="1">
    <citation type="journal article" date="2019" name="PLoS Negl. Trop. Dis.">
        <title>Revisiting the worldwide diversity of Leptospira species in the environment.</title>
        <authorList>
            <person name="Vincent A.T."/>
            <person name="Schiettekatte O."/>
            <person name="Bourhy P."/>
            <person name="Veyrier F.J."/>
            <person name="Picardeau M."/>
        </authorList>
    </citation>
    <scope>NUCLEOTIDE SEQUENCE [LARGE SCALE GENOMIC DNA]</scope>
    <source>
        <strain evidence="3">201702476</strain>
    </source>
</reference>
<proteinExistence type="predicted"/>
<organism evidence="3 4">
    <name type="scientific">Leptospira ognonensis</name>
    <dbReference type="NCBI Taxonomy" id="2484945"/>
    <lineage>
        <taxon>Bacteria</taxon>
        <taxon>Pseudomonadati</taxon>
        <taxon>Spirochaetota</taxon>
        <taxon>Spirochaetia</taxon>
        <taxon>Leptospirales</taxon>
        <taxon>Leptospiraceae</taxon>
        <taxon>Leptospira</taxon>
    </lineage>
</organism>
<dbReference type="InterPro" id="IPR016047">
    <property type="entry name" value="M23ase_b-sheet_dom"/>
</dbReference>
<evidence type="ECO:0000256" key="1">
    <source>
        <dbReference type="SAM" id="SignalP"/>
    </source>
</evidence>
<dbReference type="CDD" id="cd12797">
    <property type="entry name" value="M23_peptidase"/>
    <property type="match status" value="1"/>
</dbReference>
<dbReference type="PANTHER" id="PTHR21666">
    <property type="entry name" value="PEPTIDASE-RELATED"/>
    <property type="match status" value="1"/>
</dbReference>
<accession>A0A4R9JVV4</accession>
<dbReference type="GO" id="GO:0004222">
    <property type="term" value="F:metalloendopeptidase activity"/>
    <property type="evidence" value="ECO:0007669"/>
    <property type="project" value="TreeGrafter"/>
</dbReference>
<comment type="caution">
    <text evidence="3">The sequence shown here is derived from an EMBL/GenBank/DDBJ whole genome shotgun (WGS) entry which is preliminary data.</text>
</comment>
<evidence type="ECO:0000313" key="3">
    <source>
        <dbReference type="EMBL" id="TGL57110.1"/>
    </source>
</evidence>
<feature type="chain" id="PRO_5020556909" evidence="1">
    <location>
        <begin position="19"/>
        <end position="298"/>
    </location>
</feature>
<keyword evidence="4" id="KW-1185">Reference proteome</keyword>
<keyword evidence="1" id="KW-0732">Signal</keyword>
<evidence type="ECO:0000313" key="4">
    <source>
        <dbReference type="Proteomes" id="UP000297693"/>
    </source>
</evidence>
<dbReference type="InterPro" id="IPR011055">
    <property type="entry name" value="Dup_hybrid_motif"/>
</dbReference>
<dbReference type="EMBL" id="RQGD01000039">
    <property type="protein sequence ID" value="TGL57110.1"/>
    <property type="molecule type" value="Genomic_DNA"/>
</dbReference>
<dbReference type="InterPro" id="IPR050570">
    <property type="entry name" value="Cell_wall_metabolism_enzyme"/>
</dbReference>
<sequence length="298" mass="33765">MKFLLVCILSFLPALVQADGERSEHCSMDRVCVIYVQDETGFDVYFRNDIGTMQAVVTLEINAKYENVIPSRDLPLVVKLNGTSEIKFLRFELLDKKARASLQISYNWMLGDFDAKHDDKIVYELPFEKGYKYRVNQGYFGKKSHTGANRYSIDFGMPEGSPVTAARAGVVVDLEDQNTEGGFDPKYLHKANFVKILHKDGTIAQYAHLAYMGVIVKRGLVVRTGQMLGYSGNTGYSDGPHLHFEVYRATIEITKETIPTLFRTESQDVTELLEGELHWRREAPSQPISSAFEIDRTN</sequence>
<dbReference type="PANTHER" id="PTHR21666:SF270">
    <property type="entry name" value="MUREIN HYDROLASE ACTIVATOR ENVC"/>
    <property type="match status" value="1"/>
</dbReference>
<dbReference type="Gene3D" id="2.70.70.10">
    <property type="entry name" value="Glucose Permease (Domain IIA)"/>
    <property type="match status" value="1"/>
</dbReference>
<gene>
    <name evidence="3" type="ORF">EHQ58_15075</name>
</gene>
<dbReference type="Proteomes" id="UP000297693">
    <property type="component" value="Unassembled WGS sequence"/>
</dbReference>
<feature type="domain" description="M23ase beta-sheet core" evidence="2">
    <location>
        <begin position="151"/>
        <end position="249"/>
    </location>
</feature>
<dbReference type="SUPFAM" id="SSF51261">
    <property type="entry name" value="Duplicated hybrid motif"/>
    <property type="match status" value="1"/>
</dbReference>
<name>A0A4R9JVV4_9LEPT</name>
<dbReference type="OrthoDB" id="9809488at2"/>